<comment type="caution">
    <text evidence="2">The sequence shown here is derived from an EMBL/GenBank/DDBJ whole genome shotgun (WGS) entry which is preliminary data.</text>
</comment>
<feature type="domain" description="DUF4097" evidence="1">
    <location>
        <begin position="54"/>
        <end position="301"/>
    </location>
</feature>
<dbReference type="PANTHER" id="PTHR34094">
    <property type="match status" value="1"/>
</dbReference>
<dbReference type="PANTHER" id="PTHR34094:SF1">
    <property type="entry name" value="PROTEIN FAM185A"/>
    <property type="match status" value="1"/>
</dbReference>
<protein>
    <submittedName>
        <fullName evidence="2">DUF4097 domain-containing protein</fullName>
    </submittedName>
</protein>
<dbReference type="Proteomes" id="UP000307943">
    <property type="component" value="Unassembled WGS sequence"/>
</dbReference>
<evidence type="ECO:0000259" key="1">
    <source>
        <dbReference type="Pfam" id="PF13349"/>
    </source>
</evidence>
<dbReference type="InterPro" id="IPR025164">
    <property type="entry name" value="Toastrack_DUF4097"/>
</dbReference>
<dbReference type="RefSeq" id="WP_139600887.1">
    <property type="nucleotide sequence ID" value="NZ_VDCQ01000004.1"/>
</dbReference>
<dbReference type="EMBL" id="VDCQ01000004">
    <property type="protein sequence ID" value="TNJ67601.1"/>
    <property type="molecule type" value="Genomic_DNA"/>
</dbReference>
<name>A0A5C4TF08_9BACL</name>
<accession>A0A5C4TF08</accession>
<proteinExistence type="predicted"/>
<evidence type="ECO:0000313" key="3">
    <source>
        <dbReference type="Proteomes" id="UP000307943"/>
    </source>
</evidence>
<dbReference type="Pfam" id="PF13349">
    <property type="entry name" value="DUF4097"/>
    <property type="match status" value="1"/>
</dbReference>
<dbReference type="AlphaFoldDB" id="A0A5C4TF08"/>
<keyword evidence="3" id="KW-1185">Reference proteome</keyword>
<organism evidence="2 3">
    <name type="scientific">Paenibacillus hemerocallicola</name>
    <dbReference type="NCBI Taxonomy" id="1172614"/>
    <lineage>
        <taxon>Bacteria</taxon>
        <taxon>Bacillati</taxon>
        <taxon>Bacillota</taxon>
        <taxon>Bacilli</taxon>
        <taxon>Bacillales</taxon>
        <taxon>Paenibacillaceae</taxon>
        <taxon>Paenibacillus</taxon>
    </lineage>
</organism>
<dbReference type="OrthoDB" id="2588856at2"/>
<reference evidence="2 3" key="1">
    <citation type="submission" date="2019-05" db="EMBL/GenBank/DDBJ databases">
        <title>We sequenced the genome of Paenibacillus hemerocallicola KCTC 33185 for further insight into its adaptation and study the phylogeny of Paenibacillus.</title>
        <authorList>
            <person name="Narsing Rao M.P."/>
        </authorList>
    </citation>
    <scope>NUCLEOTIDE SEQUENCE [LARGE SCALE GENOMIC DNA]</scope>
    <source>
        <strain evidence="2 3">KCTC 33185</strain>
    </source>
</reference>
<gene>
    <name evidence="2" type="ORF">FE784_04255</name>
</gene>
<evidence type="ECO:0000313" key="2">
    <source>
        <dbReference type="EMBL" id="TNJ67601.1"/>
    </source>
</evidence>
<dbReference type="Gene3D" id="2.160.20.120">
    <property type="match status" value="1"/>
</dbReference>
<sequence length="302" mass="32153">MKNFSILGVVLIVVLVWGALTMWDSGKGFAWGWLSFGTNKVDMAESFDAGRYRNVGIEVGSSDVNVVRGSTDKIEVRLHGKTDKGNAGKIGLKTDSKGDTLNLGIEKPEGMQLGFRIVSLTMTVELPEKQWNELKVKAGSGDVEVAEFEGTSIEAEASSGNVELSASKAKKIALKTGSGDVKASDFKADTVSFDSRSGNVVLKDGEAELKGETGSGDIRIEMDELLHDTDVSAGSGNVTIGLDREPKSLTVDYRGKSGDGKIRWKGFDYQEKDEEGHTIKGAFGSGGTKLKVATGSGNFTLD</sequence>